<evidence type="ECO:0000259" key="13">
    <source>
        <dbReference type="Pfam" id="PF00155"/>
    </source>
</evidence>
<reference evidence="15" key="1">
    <citation type="submission" date="2012-06" db="EMBL/GenBank/DDBJ databases">
        <title>The complete genome of Belliella baltica DSM 15883.</title>
        <authorList>
            <person name="Lucas S."/>
            <person name="Copeland A."/>
            <person name="Lapidus A."/>
            <person name="Goodwin L."/>
            <person name="Pitluck S."/>
            <person name="Peters L."/>
            <person name="Mikhailova N."/>
            <person name="Davenport K."/>
            <person name="Kyrpides N."/>
            <person name="Mavromatis K."/>
            <person name="Pagani I."/>
            <person name="Ivanova N."/>
            <person name="Ovchinnikova G."/>
            <person name="Zeytun A."/>
            <person name="Detter J.C."/>
            <person name="Han C."/>
            <person name="Land M."/>
            <person name="Hauser L."/>
            <person name="Markowitz V."/>
            <person name="Cheng J.-F."/>
            <person name="Hugenholtz P."/>
            <person name="Woyke T."/>
            <person name="Wu D."/>
            <person name="Tindall B."/>
            <person name="Pomrenke H."/>
            <person name="Brambilla E."/>
            <person name="Klenk H.-P."/>
            <person name="Eisen J.A."/>
        </authorList>
    </citation>
    <scope>NUCLEOTIDE SEQUENCE [LARGE SCALE GENOMIC DNA]</scope>
    <source>
        <strain evidence="15">DSM 15883 / CIP 108006 / LMG 21964 / BA134</strain>
    </source>
</reference>
<evidence type="ECO:0000256" key="12">
    <source>
        <dbReference type="HAMAP-Rule" id="MF_00985"/>
    </source>
</evidence>
<dbReference type="GO" id="GO:0004758">
    <property type="term" value="F:serine C-palmitoyltransferase activity"/>
    <property type="evidence" value="ECO:0007669"/>
    <property type="project" value="UniProtKB-EC"/>
</dbReference>
<keyword evidence="7" id="KW-0746">Sphingolipid metabolism</keyword>
<keyword evidence="9 12" id="KW-0012">Acyltransferase</keyword>
<dbReference type="GO" id="GO:0016874">
    <property type="term" value="F:ligase activity"/>
    <property type="evidence" value="ECO:0007669"/>
    <property type="project" value="UniProtKB-KW"/>
</dbReference>
<evidence type="ECO:0000256" key="7">
    <source>
        <dbReference type="ARBA" id="ARBA00022919"/>
    </source>
</evidence>
<dbReference type="GO" id="GO:0030170">
    <property type="term" value="F:pyridoxal phosphate binding"/>
    <property type="evidence" value="ECO:0007669"/>
    <property type="project" value="UniProtKB-UniRule"/>
</dbReference>
<dbReference type="InterPro" id="IPR015422">
    <property type="entry name" value="PyrdxlP-dep_Trfase_small"/>
</dbReference>
<keyword evidence="6 12" id="KW-0663">Pyridoxal phosphate</keyword>
<protein>
    <recommendedName>
        <fullName evidence="12">2-amino-3-ketobutyrate coenzyme A ligase</fullName>
        <shortName evidence="12">AKB ligase</shortName>
        <ecNumber evidence="12">2.3.1.29</ecNumber>
    </recommendedName>
    <alternativeName>
        <fullName evidence="12">Glycine acetyltransferase</fullName>
    </alternativeName>
</protein>
<comment type="subunit">
    <text evidence="12">Homodimer.</text>
</comment>
<dbReference type="KEGG" id="bbd:Belba_0162"/>
<evidence type="ECO:0000256" key="4">
    <source>
        <dbReference type="ARBA" id="ARBA00010008"/>
    </source>
</evidence>
<dbReference type="eggNOG" id="COG0156">
    <property type="taxonomic scope" value="Bacteria"/>
</dbReference>
<evidence type="ECO:0000313" key="14">
    <source>
        <dbReference type="EMBL" id="AFL82833.1"/>
    </source>
</evidence>
<name>I3Z0R5_BELBD</name>
<evidence type="ECO:0000256" key="6">
    <source>
        <dbReference type="ARBA" id="ARBA00022898"/>
    </source>
</evidence>
<dbReference type="GO" id="GO:0030148">
    <property type="term" value="P:sphingolipid biosynthetic process"/>
    <property type="evidence" value="ECO:0007669"/>
    <property type="project" value="UniProtKB-ARBA"/>
</dbReference>
<comment type="catalytic activity">
    <reaction evidence="10">
        <text>L-serine + hexadecanoyl-CoA + H(+) = 3-oxosphinganine + CO2 + CoA</text>
        <dbReference type="Rhea" id="RHEA:14761"/>
        <dbReference type="ChEBI" id="CHEBI:15378"/>
        <dbReference type="ChEBI" id="CHEBI:16526"/>
        <dbReference type="ChEBI" id="CHEBI:33384"/>
        <dbReference type="ChEBI" id="CHEBI:57287"/>
        <dbReference type="ChEBI" id="CHEBI:57379"/>
        <dbReference type="ChEBI" id="CHEBI:58299"/>
        <dbReference type="EC" id="2.3.1.50"/>
    </reaction>
    <physiologicalReaction direction="left-to-right" evidence="10">
        <dbReference type="Rhea" id="RHEA:14762"/>
    </physiologicalReaction>
</comment>
<evidence type="ECO:0000256" key="9">
    <source>
        <dbReference type="ARBA" id="ARBA00023315"/>
    </source>
</evidence>
<evidence type="ECO:0000256" key="5">
    <source>
        <dbReference type="ARBA" id="ARBA00022679"/>
    </source>
</evidence>
<evidence type="ECO:0000256" key="2">
    <source>
        <dbReference type="ARBA" id="ARBA00004760"/>
    </source>
</evidence>
<feature type="binding site" description="in other chain" evidence="12">
    <location>
        <begin position="241"/>
        <end position="244"/>
    </location>
    <ligand>
        <name>pyridoxal 5'-phosphate</name>
        <dbReference type="ChEBI" id="CHEBI:597326"/>
        <note>ligand shared between dimeric partners</note>
    </ligand>
</feature>
<dbReference type="InterPro" id="IPR015421">
    <property type="entry name" value="PyrdxlP-dep_Trfase_major"/>
</dbReference>
<dbReference type="InterPro" id="IPR050087">
    <property type="entry name" value="AON_synthase_class-II"/>
</dbReference>
<dbReference type="PROSITE" id="PS00599">
    <property type="entry name" value="AA_TRANSFER_CLASS_2"/>
    <property type="match status" value="1"/>
</dbReference>
<evidence type="ECO:0000256" key="1">
    <source>
        <dbReference type="ARBA" id="ARBA00004746"/>
    </source>
</evidence>
<dbReference type="InterPro" id="IPR004839">
    <property type="entry name" value="Aminotransferase_I/II_large"/>
</dbReference>
<feature type="binding site" description="in other chain" evidence="12">
    <location>
        <position position="185"/>
    </location>
    <ligand>
        <name>pyridoxal 5'-phosphate</name>
        <dbReference type="ChEBI" id="CHEBI:597326"/>
        <note>ligand shared between dimeric partners</note>
    </ligand>
</feature>
<dbReference type="HAMAP" id="MF_00985">
    <property type="entry name" value="2am3keto_CoA_ligase"/>
    <property type="match status" value="1"/>
</dbReference>
<dbReference type="STRING" id="866536.Belba_0162"/>
<dbReference type="InterPro" id="IPR015424">
    <property type="entry name" value="PyrdxlP-dep_Trfase"/>
</dbReference>
<dbReference type="CDD" id="cd06454">
    <property type="entry name" value="KBL_like"/>
    <property type="match status" value="1"/>
</dbReference>
<keyword evidence="15" id="KW-1185">Reference proteome</keyword>
<feature type="binding site" evidence="12">
    <location>
        <begin position="274"/>
        <end position="275"/>
    </location>
    <ligand>
        <name>pyridoxal 5'-phosphate</name>
        <dbReference type="ChEBI" id="CHEBI:597326"/>
        <note>ligand shared between dimeric partners</note>
    </ligand>
</feature>
<dbReference type="InterPro" id="IPR011282">
    <property type="entry name" value="2am3keto_CoA_ligase"/>
</dbReference>
<dbReference type="PANTHER" id="PTHR13693:SF103">
    <property type="entry name" value="AMINOTRANSFERASE CLASS I_CLASSII DOMAIN-CONTAINING PROTEIN"/>
    <property type="match status" value="1"/>
</dbReference>
<dbReference type="Gene3D" id="3.40.640.10">
    <property type="entry name" value="Type I PLP-dependent aspartate aminotransferase-like (Major domain)"/>
    <property type="match status" value="1"/>
</dbReference>
<feature type="binding site" evidence="12">
    <location>
        <position position="136"/>
    </location>
    <ligand>
        <name>substrate</name>
    </ligand>
</feature>
<comment type="pathway">
    <text evidence="2">Lipid metabolism; sphingolipid metabolism.</text>
</comment>
<feature type="binding site" evidence="12">
    <location>
        <position position="368"/>
    </location>
    <ligand>
        <name>substrate</name>
    </ligand>
</feature>
<comment type="catalytic activity">
    <reaction evidence="12">
        <text>glycine + acetyl-CoA = (2S)-2-amino-3-oxobutanoate + CoA</text>
        <dbReference type="Rhea" id="RHEA:20736"/>
        <dbReference type="ChEBI" id="CHEBI:57287"/>
        <dbReference type="ChEBI" id="CHEBI:57288"/>
        <dbReference type="ChEBI" id="CHEBI:57305"/>
        <dbReference type="ChEBI" id="CHEBI:78948"/>
        <dbReference type="EC" id="2.3.1.29"/>
    </reaction>
</comment>
<dbReference type="Proteomes" id="UP000006050">
    <property type="component" value="Chromosome"/>
</dbReference>
<dbReference type="InterPro" id="IPR001917">
    <property type="entry name" value="Aminotrans_II_pyridoxalP_BS"/>
</dbReference>
<evidence type="ECO:0000256" key="3">
    <source>
        <dbReference type="ARBA" id="ARBA00004991"/>
    </source>
</evidence>
<dbReference type="PATRIC" id="fig|866536.3.peg.171"/>
<dbReference type="NCBIfam" id="TIGR01822">
    <property type="entry name" value="2am3keto_CoA"/>
    <property type="match status" value="1"/>
</dbReference>
<keyword evidence="8" id="KW-0443">Lipid metabolism</keyword>
<dbReference type="FunFam" id="3.40.640.10:FF:000006">
    <property type="entry name" value="5-aminolevulinate synthase, mitochondrial"/>
    <property type="match status" value="1"/>
</dbReference>
<comment type="pathway">
    <text evidence="1">Cofactor biosynthesis; biotin biosynthesis.</text>
</comment>
<proteinExistence type="inferred from homology"/>
<comment type="cofactor">
    <cofactor evidence="12">
        <name>pyridoxal 5'-phosphate</name>
        <dbReference type="ChEBI" id="CHEBI:597326"/>
    </cofactor>
    <text evidence="12">Binds 1 pyridoxal phosphate per subunit.</text>
</comment>
<dbReference type="Gene3D" id="3.90.1150.10">
    <property type="entry name" value="Aspartate Aminotransferase, domain 1"/>
    <property type="match status" value="1"/>
</dbReference>
<comment type="function">
    <text evidence="12">Catalyzes the cleavage of 2-amino-3-ketobutyrate to glycine and acetyl-CoA.</text>
</comment>
<feature type="modified residue" description="N6-(pyridoxal phosphate)lysine" evidence="12">
    <location>
        <position position="244"/>
    </location>
</feature>
<dbReference type="OrthoDB" id="9807157at2"/>
<dbReference type="PANTHER" id="PTHR13693">
    <property type="entry name" value="CLASS II AMINOTRANSFERASE/8-AMINO-7-OXONONANOATE SYNTHASE"/>
    <property type="match status" value="1"/>
</dbReference>
<dbReference type="GO" id="GO:0019518">
    <property type="term" value="P:L-threonine catabolic process to glycine"/>
    <property type="evidence" value="ECO:0007669"/>
    <property type="project" value="UniProtKB-UniRule"/>
</dbReference>
<dbReference type="HOGENOM" id="CLU_015846_11_0_10"/>
<comment type="similarity">
    <text evidence="4">Belongs to the class-II pyridoxal-phosphate-dependent aminotransferase family. BioF subfamily.</text>
</comment>
<dbReference type="EMBL" id="CP003281">
    <property type="protein sequence ID" value="AFL82833.1"/>
    <property type="molecule type" value="Genomic_DNA"/>
</dbReference>
<dbReference type="GO" id="GO:0008890">
    <property type="term" value="F:glycine C-acetyltransferase activity"/>
    <property type="evidence" value="ECO:0007669"/>
    <property type="project" value="UniProtKB-UniRule"/>
</dbReference>
<dbReference type="Pfam" id="PF00155">
    <property type="entry name" value="Aminotran_1_2"/>
    <property type="match status" value="1"/>
</dbReference>
<dbReference type="EC" id="2.3.1.29" evidence="12"/>
<accession>I3Z0R5</accession>
<dbReference type="RefSeq" id="WP_014770850.1">
    <property type="nucleotide sequence ID" value="NC_018010.1"/>
</dbReference>
<comment type="pathway">
    <text evidence="3">Sphingolipid metabolism.</text>
</comment>
<dbReference type="FunFam" id="3.90.1150.10:FF:000004">
    <property type="entry name" value="2-amino-3-ketobutyrate coenzyme A ligase"/>
    <property type="match status" value="1"/>
</dbReference>
<organism evidence="14 15">
    <name type="scientific">Belliella baltica (strain DSM 15883 / CIP 108006 / LMG 21964 / BA134)</name>
    <dbReference type="NCBI Taxonomy" id="866536"/>
    <lineage>
        <taxon>Bacteria</taxon>
        <taxon>Pseudomonadati</taxon>
        <taxon>Bacteroidota</taxon>
        <taxon>Cytophagia</taxon>
        <taxon>Cytophagales</taxon>
        <taxon>Cyclobacteriaceae</taxon>
        <taxon>Belliella</taxon>
    </lineage>
</organism>
<evidence type="ECO:0000313" key="15">
    <source>
        <dbReference type="Proteomes" id="UP000006050"/>
    </source>
</evidence>
<dbReference type="GO" id="GO:0016020">
    <property type="term" value="C:membrane"/>
    <property type="evidence" value="ECO:0007669"/>
    <property type="project" value="GOC"/>
</dbReference>
<dbReference type="GO" id="GO:0005737">
    <property type="term" value="C:cytoplasm"/>
    <property type="evidence" value="ECO:0007669"/>
    <property type="project" value="UniProtKB-ARBA"/>
</dbReference>
<dbReference type="SUPFAM" id="SSF53383">
    <property type="entry name" value="PLP-dependent transferases"/>
    <property type="match status" value="1"/>
</dbReference>
<evidence type="ECO:0000256" key="10">
    <source>
        <dbReference type="ARBA" id="ARBA00047854"/>
    </source>
</evidence>
<comment type="pathway">
    <text evidence="12">Amino-acid degradation; L-threonine degradation via oxydo-reductase pathway; glycine from L-threonine: step 2/2.</text>
</comment>
<dbReference type="AlphaFoldDB" id="I3Z0R5"/>
<dbReference type="NCBIfam" id="NF005394">
    <property type="entry name" value="PRK06939.1"/>
    <property type="match status" value="1"/>
</dbReference>
<keyword evidence="14" id="KW-0436">Ligase</keyword>
<comment type="function">
    <text evidence="11">Involved in de novo bacterial ceramide synthesis. Catalyzes the condensation of L-serine with palmitoyl-CoA (hexadecanoyl-CoA) to produce 3-oxosphinganine. Also capable of using alanine as substrate leading to the formation of 1-deoxysphinganine (1-deoxySa). Contributes to the levels of endogenous sphingolipids in its host.</text>
</comment>
<sequence length="398" mass="43403">MFDSLKPKLEKELKEIKEAGLFKSERVITSPQSSEITIAGGQKVLNFCANNYLGLSSHPQVIEAAKSAIDSHGFGLSSVRFICGTQDIHKELEEKISKFLGTEDTILYAAAFDANGGVFEPILGPEDAIISDALNHASIIDGVRLCKAMRFRYQHNDMEDLEKQLQDADAKGAQSKIIVTDGVFSMDGTIAQLDKIVALAEKYNALVMSDECHSTGFMGKTGRGVHELKGVMGKMDIITGTLGKALGGASGGFTSGKKEIIEILRQRSRPYLFSNTLAPSITGASIAVFDLLSETTELRDKLESNTKYFREKMTAAGFDIKPGEHPIVPIMLYEATLSQKMAEKLLEKGVYVIGFYYPVVPKGQARIRVQISAGHDKEQLDTAINAFIEVGKELGVIQ</sequence>
<keyword evidence="5 12" id="KW-0808">Transferase</keyword>
<evidence type="ECO:0000256" key="8">
    <source>
        <dbReference type="ARBA" id="ARBA00023098"/>
    </source>
</evidence>
<gene>
    <name evidence="12" type="primary">kbl</name>
    <name evidence="14" type="ordered locus">Belba_0162</name>
</gene>
<comment type="caution">
    <text evidence="12">Lacks conserved residue(s) required for the propagation of feature annotation.</text>
</comment>
<evidence type="ECO:0000256" key="11">
    <source>
        <dbReference type="ARBA" id="ARBA00055827"/>
    </source>
</evidence>
<dbReference type="UniPathway" id="UPA00046">
    <property type="reaction ID" value="UER00506"/>
</dbReference>
<feature type="domain" description="Aminotransferase class I/classII large" evidence="13">
    <location>
        <begin position="43"/>
        <end position="387"/>
    </location>
</feature>